<evidence type="ECO:0008006" key="4">
    <source>
        <dbReference type="Google" id="ProtNLM"/>
    </source>
</evidence>
<dbReference type="Proteomes" id="UP001595773">
    <property type="component" value="Unassembled WGS sequence"/>
</dbReference>
<dbReference type="EMBL" id="JBHSCQ010000004">
    <property type="protein sequence ID" value="MFC4264355.1"/>
    <property type="molecule type" value="Genomic_DNA"/>
</dbReference>
<gene>
    <name evidence="2" type="ORF">ACFOW9_01925</name>
</gene>
<protein>
    <recommendedName>
        <fullName evidence="4">ATP synthase protein I</fullName>
    </recommendedName>
</protein>
<sequence length="166" mass="17304">MKDQSAVPGAVPEPLQASGPSVNPNANILAKCAGVCASAGAVIVVLALIFANGAAVASVVLGSLIVMAFFGLSLVVGHFVAKRRPGAVMGAFFMTYIVKVVGFGVVLFTWGTPQWLVTPWFMAAAVTTVLLWQATEVIVFSRNRYLLFGDAPQAPVAPDARKDDGL</sequence>
<reference evidence="3" key="1">
    <citation type="journal article" date="2019" name="Int. J. Syst. Evol. Microbiol.">
        <title>The Global Catalogue of Microorganisms (GCM) 10K type strain sequencing project: providing services to taxonomists for standard genome sequencing and annotation.</title>
        <authorList>
            <consortium name="The Broad Institute Genomics Platform"/>
            <consortium name="The Broad Institute Genome Sequencing Center for Infectious Disease"/>
            <person name="Wu L."/>
            <person name="Ma J."/>
        </authorList>
    </citation>
    <scope>NUCLEOTIDE SEQUENCE [LARGE SCALE GENOMIC DNA]</scope>
    <source>
        <strain evidence="3">CGMCC 1.10698</strain>
    </source>
</reference>
<keyword evidence="1" id="KW-0812">Transmembrane</keyword>
<evidence type="ECO:0000313" key="2">
    <source>
        <dbReference type="EMBL" id="MFC4264355.1"/>
    </source>
</evidence>
<feature type="transmembrane region" description="Helical" evidence="1">
    <location>
        <begin position="56"/>
        <end position="80"/>
    </location>
</feature>
<organism evidence="2 3">
    <name type="scientific">Arthrobacter cryoconiti</name>
    <dbReference type="NCBI Taxonomy" id="748907"/>
    <lineage>
        <taxon>Bacteria</taxon>
        <taxon>Bacillati</taxon>
        <taxon>Actinomycetota</taxon>
        <taxon>Actinomycetes</taxon>
        <taxon>Micrococcales</taxon>
        <taxon>Micrococcaceae</taxon>
        <taxon>Arthrobacter</taxon>
    </lineage>
</organism>
<name>A0ABV8QXG0_9MICC</name>
<evidence type="ECO:0000313" key="3">
    <source>
        <dbReference type="Proteomes" id="UP001595773"/>
    </source>
</evidence>
<keyword evidence="1" id="KW-1133">Transmembrane helix</keyword>
<proteinExistence type="predicted"/>
<comment type="caution">
    <text evidence="2">The sequence shown here is derived from an EMBL/GenBank/DDBJ whole genome shotgun (WGS) entry which is preliminary data.</text>
</comment>
<evidence type="ECO:0000256" key="1">
    <source>
        <dbReference type="SAM" id="Phobius"/>
    </source>
</evidence>
<keyword evidence="3" id="KW-1185">Reference proteome</keyword>
<accession>A0ABV8QXG0</accession>
<dbReference type="RefSeq" id="WP_230067861.1">
    <property type="nucleotide sequence ID" value="NZ_BAABLL010000001.1"/>
</dbReference>
<feature type="transmembrane region" description="Helical" evidence="1">
    <location>
        <begin position="87"/>
        <end position="108"/>
    </location>
</feature>
<keyword evidence="1" id="KW-0472">Membrane</keyword>
<feature type="transmembrane region" description="Helical" evidence="1">
    <location>
        <begin position="28"/>
        <end position="50"/>
    </location>
</feature>
<feature type="transmembrane region" description="Helical" evidence="1">
    <location>
        <begin position="120"/>
        <end position="140"/>
    </location>
</feature>